<dbReference type="Gene3D" id="3.40.50.720">
    <property type="entry name" value="NAD(P)-binding Rossmann-like Domain"/>
    <property type="match status" value="1"/>
</dbReference>
<comment type="similarity">
    <text evidence="1">Belongs to the saccharopine dehydrogenase family.</text>
</comment>
<dbReference type="GO" id="GO:0005886">
    <property type="term" value="C:plasma membrane"/>
    <property type="evidence" value="ECO:0007669"/>
    <property type="project" value="TreeGrafter"/>
</dbReference>
<organism evidence="4 5">
    <name type="scientific">Caenorhabditis angaria</name>
    <dbReference type="NCBI Taxonomy" id="860376"/>
    <lineage>
        <taxon>Eukaryota</taxon>
        <taxon>Metazoa</taxon>
        <taxon>Ecdysozoa</taxon>
        <taxon>Nematoda</taxon>
        <taxon>Chromadorea</taxon>
        <taxon>Rhabditida</taxon>
        <taxon>Rhabditina</taxon>
        <taxon>Rhabditomorpha</taxon>
        <taxon>Rhabditoidea</taxon>
        <taxon>Rhabditidae</taxon>
        <taxon>Peloderinae</taxon>
        <taxon>Caenorhabditis</taxon>
    </lineage>
</organism>
<dbReference type="Pfam" id="PF10318">
    <property type="entry name" value="7TM_GPCR_Srh"/>
    <property type="match status" value="1"/>
</dbReference>
<dbReference type="EMBL" id="CANHGI010000005">
    <property type="protein sequence ID" value="CAI5453582.1"/>
    <property type="molecule type" value="Genomic_DNA"/>
</dbReference>
<evidence type="ECO:0000259" key="3">
    <source>
        <dbReference type="Pfam" id="PF03435"/>
    </source>
</evidence>
<dbReference type="AlphaFoldDB" id="A0A9P1NA92"/>
<dbReference type="PANTHER" id="PTHR12286:SF5">
    <property type="entry name" value="SACCHAROPINE DEHYDROGENASE-LIKE OXIDOREDUCTASE"/>
    <property type="match status" value="1"/>
</dbReference>
<protein>
    <recommendedName>
        <fullName evidence="3">Saccharopine dehydrogenase NADP binding domain-containing protein</fullName>
    </recommendedName>
</protein>
<dbReference type="InterPro" id="IPR019422">
    <property type="entry name" value="7TM_GPCR_serpentine_rcpt_Srh"/>
</dbReference>
<keyword evidence="2" id="KW-0472">Membrane</keyword>
<name>A0A9P1NA92_9PELO</name>
<dbReference type="FunFam" id="3.40.50.720:FF:000178">
    <property type="entry name" value="Saccharopine dehydrogenase-like oxidoreductase"/>
    <property type="match status" value="1"/>
</dbReference>
<dbReference type="InterPro" id="IPR051276">
    <property type="entry name" value="Saccharopine_DH-like_oxidrdct"/>
</dbReference>
<keyword evidence="2" id="KW-0812">Transmembrane</keyword>
<reference evidence="4" key="1">
    <citation type="submission" date="2022-11" db="EMBL/GenBank/DDBJ databases">
        <authorList>
            <person name="Kikuchi T."/>
        </authorList>
    </citation>
    <scope>NUCLEOTIDE SEQUENCE</scope>
    <source>
        <strain evidence="4">PS1010</strain>
    </source>
</reference>
<dbReference type="GO" id="GO:0009247">
    <property type="term" value="P:glycolipid biosynthetic process"/>
    <property type="evidence" value="ECO:0007669"/>
    <property type="project" value="TreeGrafter"/>
</dbReference>
<gene>
    <name evidence="4" type="ORF">CAMP_LOCUS16219</name>
</gene>
<keyword evidence="2" id="KW-1133">Transmembrane helix</keyword>
<evidence type="ECO:0000313" key="4">
    <source>
        <dbReference type="EMBL" id="CAI5453582.1"/>
    </source>
</evidence>
<evidence type="ECO:0000313" key="5">
    <source>
        <dbReference type="Proteomes" id="UP001152747"/>
    </source>
</evidence>
<feature type="transmembrane region" description="Helical" evidence="2">
    <location>
        <begin position="419"/>
        <end position="439"/>
    </location>
</feature>
<dbReference type="GO" id="GO:0005739">
    <property type="term" value="C:mitochondrion"/>
    <property type="evidence" value="ECO:0007669"/>
    <property type="project" value="TreeGrafter"/>
</dbReference>
<dbReference type="SUPFAM" id="SSF51735">
    <property type="entry name" value="NAD(P)-binding Rossmann-fold domains"/>
    <property type="match status" value="1"/>
</dbReference>
<accession>A0A9P1NA92</accession>
<sequence length="444" mass="49089">MSRFDLVIFGATGFTGTYILERLITSPYYQDVSFAVAGRNESKVREVLRVVEKKTGRDLKEVKVILADVADIESLEKMAKRARVVINAVGPYTLYGEAVVRAAILNGASHLDISGEQTWIEKMEEKYSKLAEDAGVYVVSACGWDSIPADLGVKFLKNNFDGDLNHVETFVEMKSGSSGYSLNTGTYNSLLLGVKSFPFDLMKPKTDVSVVKGKITPKFRLPLSQIPGIPGPQSYAIPFMGSDKSIIDRSQIYEATQKSIKPCHVATYAKLSSRISAILIGAWLAVISILVHIPWTLRFLQNHPDLCSFNVFKKDGPSEEQIREASFVLWLFGYGYTKEKLGFEHQGEPTKMVLATCKGPDAGYVSTSGCILSAALVLLKDVDSLPERMLLLHVSCFISDTIFGAFIIPVIFLPYYCGYSMGVLNYFGIPMWIQIYFGITTSTS</sequence>
<proteinExistence type="inferred from homology"/>
<keyword evidence="5" id="KW-1185">Reference proteome</keyword>
<comment type="caution">
    <text evidence="4">The sequence shown here is derived from an EMBL/GenBank/DDBJ whole genome shotgun (WGS) entry which is preliminary data.</text>
</comment>
<feature type="transmembrane region" description="Helical" evidence="2">
    <location>
        <begin position="362"/>
        <end position="379"/>
    </location>
</feature>
<feature type="transmembrane region" description="Helical" evidence="2">
    <location>
        <begin position="275"/>
        <end position="295"/>
    </location>
</feature>
<dbReference type="GO" id="GO:0005811">
    <property type="term" value="C:lipid droplet"/>
    <property type="evidence" value="ECO:0007669"/>
    <property type="project" value="TreeGrafter"/>
</dbReference>
<evidence type="ECO:0000256" key="1">
    <source>
        <dbReference type="ARBA" id="ARBA00038048"/>
    </source>
</evidence>
<feature type="transmembrane region" description="Helical" evidence="2">
    <location>
        <begin position="391"/>
        <end position="413"/>
    </location>
</feature>
<dbReference type="InterPro" id="IPR005097">
    <property type="entry name" value="Sacchrp_dh_NADP-bd"/>
</dbReference>
<dbReference type="InterPro" id="IPR036291">
    <property type="entry name" value="NAD(P)-bd_dom_sf"/>
</dbReference>
<evidence type="ECO:0000256" key="2">
    <source>
        <dbReference type="SAM" id="Phobius"/>
    </source>
</evidence>
<dbReference type="OrthoDB" id="10268090at2759"/>
<dbReference type="Proteomes" id="UP001152747">
    <property type="component" value="Unassembled WGS sequence"/>
</dbReference>
<dbReference type="PANTHER" id="PTHR12286">
    <property type="entry name" value="SACCHAROPINE DEHYDROGENASE-LIKE OXIDOREDUCTASE"/>
    <property type="match status" value="1"/>
</dbReference>
<dbReference type="Pfam" id="PF03435">
    <property type="entry name" value="Sacchrp_dh_NADP"/>
    <property type="match status" value="1"/>
</dbReference>
<feature type="domain" description="Saccharopine dehydrogenase NADP binding" evidence="3">
    <location>
        <begin position="7"/>
        <end position="139"/>
    </location>
</feature>